<reference evidence="4" key="1">
    <citation type="journal article" date="2021" name="PeerJ">
        <title>Extensive microbial diversity within the chicken gut microbiome revealed by metagenomics and culture.</title>
        <authorList>
            <person name="Gilroy R."/>
            <person name="Ravi A."/>
            <person name="Getino M."/>
            <person name="Pursley I."/>
            <person name="Horton D.L."/>
            <person name="Alikhan N.F."/>
            <person name="Baker D."/>
            <person name="Gharbi K."/>
            <person name="Hall N."/>
            <person name="Watson M."/>
            <person name="Adriaenssens E.M."/>
            <person name="Foster-Nyarko E."/>
            <person name="Jarju S."/>
            <person name="Secka A."/>
            <person name="Antonio M."/>
            <person name="Oren A."/>
            <person name="Chaudhuri R.R."/>
            <person name="La Ragione R."/>
            <person name="Hildebrand F."/>
            <person name="Pallen M.J."/>
        </authorList>
    </citation>
    <scope>NUCLEOTIDE SEQUENCE</scope>
    <source>
        <strain evidence="4">6966</strain>
    </source>
</reference>
<gene>
    <name evidence="4" type="ORF">K8V05_11065</name>
</gene>
<evidence type="ECO:0000259" key="3">
    <source>
        <dbReference type="Pfam" id="PF13579"/>
    </source>
</evidence>
<comment type="caution">
    <text evidence="4">The sequence shown here is derived from an EMBL/GenBank/DDBJ whole genome shotgun (WGS) entry which is preliminary data.</text>
</comment>
<evidence type="ECO:0000313" key="4">
    <source>
        <dbReference type="EMBL" id="HJF71285.1"/>
    </source>
</evidence>
<dbReference type="PANTHER" id="PTHR46401:SF2">
    <property type="entry name" value="GLYCOSYLTRANSFERASE WBBK-RELATED"/>
    <property type="match status" value="1"/>
</dbReference>
<dbReference type="CDD" id="cd03794">
    <property type="entry name" value="GT4_WbuB-like"/>
    <property type="match status" value="1"/>
</dbReference>
<dbReference type="SUPFAM" id="SSF53756">
    <property type="entry name" value="UDP-Glycosyltransferase/glycogen phosphorylase"/>
    <property type="match status" value="1"/>
</dbReference>
<evidence type="ECO:0000259" key="2">
    <source>
        <dbReference type="Pfam" id="PF00534"/>
    </source>
</evidence>
<evidence type="ECO:0000313" key="5">
    <source>
        <dbReference type="Proteomes" id="UP000742098"/>
    </source>
</evidence>
<dbReference type="Proteomes" id="UP000742098">
    <property type="component" value="Unassembled WGS sequence"/>
</dbReference>
<dbReference type="AlphaFoldDB" id="A0A921KYZ4"/>
<feature type="domain" description="Glycosyltransferase subfamily 4-like N-terminal" evidence="3">
    <location>
        <begin position="18"/>
        <end position="188"/>
    </location>
</feature>
<keyword evidence="1" id="KW-0808">Transferase</keyword>
<dbReference type="Gene3D" id="3.40.50.2000">
    <property type="entry name" value="Glycogen Phosphorylase B"/>
    <property type="match status" value="2"/>
</dbReference>
<feature type="domain" description="Glycosyl transferase family 1" evidence="2">
    <location>
        <begin position="203"/>
        <end position="374"/>
    </location>
</feature>
<reference evidence="4" key="2">
    <citation type="submission" date="2021-09" db="EMBL/GenBank/DDBJ databases">
        <authorList>
            <person name="Gilroy R."/>
        </authorList>
    </citation>
    <scope>NUCLEOTIDE SEQUENCE</scope>
    <source>
        <strain evidence="4">6966</strain>
    </source>
</reference>
<dbReference type="Pfam" id="PF00534">
    <property type="entry name" value="Glycos_transf_1"/>
    <property type="match status" value="1"/>
</dbReference>
<dbReference type="InterPro" id="IPR001296">
    <property type="entry name" value="Glyco_trans_1"/>
</dbReference>
<dbReference type="Pfam" id="PF13579">
    <property type="entry name" value="Glyco_trans_4_4"/>
    <property type="match status" value="1"/>
</dbReference>
<dbReference type="InterPro" id="IPR028098">
    <property type="entry name" value="Glyco_trans_4-like_N"/>
</dbReference>
<protein>
    <submittedName>
        <fullName evidence="4">Glycosyltransferase family 4 protein</fullName>
    </submittedName>
</protein>
<dbReference type="GO" id="GO:0016757">
    <property type="term" value="F:glycosyltransferase activity"/>
    <property type="evidence" value="ECO:0007669"/>
    <property type="project" value="InterPro"/>
</dbReference>
<evidence type="ECO:0000256" key="1">
    <source>
        <dbReference type="ARBA" id="ARBA00022679"/>
    </source>
</evidence>
<proteinExistence type="predicted"/>
<name>A0A921KYZ4_9BACT</name>
<dbReference type="GO" id="GO:0009103">
    <property type="term" value="P:lipopolysaccharide biosynthetic process"/>
    <property type="evidence" value="ECO:0007669"/>
    <property type="project" value="TreeGrafter"/>
</dbReference>
<dbReference type="EMBL" id="DYVS01000198">
    <property type="protein sequence ID" value="HJF71285.1"/>
    <property type="molecule type" value="Genomic_DNA"/>
</dbReference>
<accession>A0A921KYZ4</accession>
<dbReference type="PANTHER" id="PTHR46401">
    <property type="entry name" value="GLYCOSYLTRANSFERASE WBBK-RELATED"/>
    <property type="match status" value="1"/>
</dbReference>
<sequence>MKLLYIHQYFKTPEEPGGTRSYWISQELIKRGHRVVMITGSNKNHPDSAIEHVDGIEVHYIKNEYNNYMSALSRIKSFISFMFKAIGEGCRQKDVDLVFATSTPLTTGAVAIALKWLKGWKYVFEVRDLWPEALIQEGVDNPVVMWALRLLEKMSYRKAEHVISLSPGMEEGVLKVGISKSKSTMIPNMAKPDKFYPRSPSPEIMAKFDIDIHKFNIIHFGSMGASNGLGYIVNAAKVAQERGADDLNFVFLGDGSTQPMLKDMVKGYGLRNVQFLGDHGMEVVSEIVNCCDASIVSFNNVPILATNSPNKLFDSLSAGKPVIVNSSGWTKDLVEKDNCGFFVDPDNPNDLVDKLLEVKDNKELLKQWGENSRRLSLEVYDKSLLSAKVANVLENAIK</sequence>
<organism evidence="4 5">
    <name type="scientific">Butyricimonas virosa</name>
    <dbReference type="NCBI Taxonomy" id="544645"/>
    <lineage>
        <taxon>Bacteria</taxon>
        <taxon>Pseudomonadati</taxon>
        <taxon>Bacteroidota</taxon>
        <taxon>Bacteroidia</taxon>
        <taxon>Bacteroidales</taxon>
        <taxon>Odoribacteraceae</taxon>
        <taxon>Butyricimonas</taxon>
    </lineage>
</organism>